<evidence type="ECO:0000313" key="6">
    <source>
        <dbReference type="Proteomes" id="UP000562492"/>
    </source>
</evidence>
<feature type="transmembrane region" description="Helical" evidence="3">
    <location>
        <begin position="77"/>
        <end position="98"/>
    </location>
</feature>
<sequence>MSKPHSGRLLAYACAAVFAACLLGIVLRPIGFLSVFWPANQLLLVLLLRYPHVLLQPLGMAAIFVSYVAADVLTGSNLWVSTGFSVANMVGAVSAWWVMHKHSKRDLQMEGQFSALLVLYGSGVAATVSAAIGGPVSAYAFSVPLLKGTMMWWTGEWMNAMILLPFLLALPSARKATLPQEALPLPAIVLPAVAVVALEAASYAVGAKIGSLAFSLPALLWCALSYRILTTTIITMLVFATKIIIASWIDFTPMHFVDVATFRLGVTMLILGPLSVAGAHAARSELLNRLRYQAHHDSLTGVLSRNGFVQASSLVLQRLAHERGSLAVLMLDLDHFKRVNDTHGHGTGDHLLCEFARTVVHTLRPQDVFGRIGGEEFAVVLPHISAQDAATIAERLCLAVRAGKFQTLSNEPLSATVSIGVAHVAQLSPRDSIENLLRDADVALYQAKSRGRNCVMLGPAR</sequence>
<comment type="caution">
    <text evidence="5">The sequence shown here is derived from an EMBL/GenBank/DDBJ whole genome shotgun (WGS) entry which is preliminary data.</text>
</comment>
<dbReference type="EC" id="2.7.7.65" evidence="1"/>
<feature type="transmembrane region" description="Helical" evidence="3">
    <location>
        <begin position="153"/>
        <end position="173"/>
    </location>
</feature>
<keyword evidence="3" id="KW-0472">Membrane</keyword>
<dbReference type="CDD" id="cd01949">
    <property type="entry name" value="GGDEF"/>
    <property type="match status" value="1"/>
</dbReference>
<dbReference type="InterPro" id="IPR050469">
    <property type="entry name" value="Diguanylate_Cyclase"/>
</dbReference>
<dbReference type="SMART" id="SM00267">
    <property type="entry name" value="GGDEF"/>
    <property type="match status" value="1"/>
</dbReference>
<evidence type="ECO:0000259" key="4">
    <source>
        <dbReference type="PROSITE" id="PS50887"/>
    </source>
</evidence>
<keyword evidence="3" id="KW-1133">Transmembrane helix</keyword>
<comment type="catalytic activity">
    <reaction evidence="2">
        <text>2 GTP = 3',3'-c-di-GMP + 2 diphosphate</text>
        <dbReference type="Rhea" id="RHEA:24898"/>
        <dbReference type="ChEBI" id="CHEBI:33019"/>
        <dbReference type="ChEBI" id="CHEBI:37565"/>
        <dbReference type="ChEBI" id="CHEBI:58805"/>
        <dbReference type="EC" id="2.7.7.65"/>
    </reaction>
</comment>
<name>A0ABR6RC56_9BURK</name>
<dbReference type="Pfam" id="PF00990">
    <property type="entry name" value="GGDEF"/>
    <property type="match status" value="1"/>
</dbReference>
<keyword evidence="6" id="KW-1185">Reference proteome</keyword>
<feature type="transmembrane region" description="Helical" evidence="3">
    <location>
        <begin position="9"/>
        <end position="30"/>
    </location>
</feature>
<dbReference type="RefSeq" id="WP_184705504.1">
    <property type="nucleotide sequence ID" value="NZ_JACHKZ010000003.1"/>
</dbReference>
<feature type="transmembrane region" description="Helical" evidence="3">
    <location>
        <begin position="50"/>
        <end position="70"/>
    </location>
</feature>
<gene>
    <name evidence="5" type="ORF">HNP33_000793</name>
</gene>
<feature type="transmembrane region" description="Helical" evidence="3">
    <location>
        <begin position="218"/>
        <end position="249"/>
    </location>
</feature>
<evidence type="ECO:0000256" key="3">
    <source>
        <dbReference type="SAM" id="Phobius"/>
    </source>
</evidence>
<dbReference type="Proteomes" id="UP000562492">
    <property type="component" value="Unassembled WGS sequence"/>
</dbReference>
<feature type="transmembrane region" description="Helical" evidence="3">
    <location>
        <begin position="185"/>
        <end position="206"/>
    </location>
</feature>
<reference evidence="5 6" key="1">
    <citation type="submission" date="2020-08" db="EMBL/GenBank/DDBJ databases">
        <title>Functional genomics of gut bacteria from endangered species of beetles.</title>
        <authorList>
            <person name="Carlos-Shanley C."/>
        </authorList>
    </citation>
    <scope>NUCLEOTIDE SEQUENCE [LARGE SCALE GENOMIC DNA]</scope>
    <source>
        <strain evidence="5 6">S00124</strain>
    </source>
</reference>
<dbReference type="EMBL" id="JACHKZ010000003">
    <property type="protein sequence ID" value="MBB6576745.1"/>
    <property type="molecule type" value="Genomic_DNA"/>
</dbReference>
<dbReference type="NCBIfam" id="TIGR00254">
    <property type="entry name" value="GGDEF"/>
    <property type="match status" value="1"/>
</dbReference>
<dbReference type="PROSITE" id="PS51257">
    <property type="entry name" value="PROKAR_LIPOPROTEIN"/>
    <property type="match status" value="1"/>
</dbReference>
<evidence type="ECO:0000313" key="5">
    <source>
        <dbReference type="EMBL" id="MBB6576745.1"/>
    </source>
</evidence>
<feature type="domain" description="GGDEF" evidence="4">
    <location>
        <begin position="324"/>
        <end position="460"/>
    </location>
</feature>
<feature type="transmembrane region" description="Helical" evidence="3">
    <location>
        <begin position="261"/>
        <end position="282"/>
    </location>
</feature>
<evidence type="ECO:0000256" key="2">
    <source>
        <dbReference type="ARBA" id="ARBA00034247"/>
    </source>
</evidence>
<accession>A0ABR6RC56</accession>
<evidence type="ECO:0000256" key="1">
    <source>
        <dbReference type="ARBA" id="ARBA00012528"/>
    </source>
</evidence>
<protein>
    <recommendedName>
        <fullName evidence="1">diguanylate cyclase</fullName>
        <ecNumber evidence="1">2.7.7.65</ecNumber>
    </recommendedName>
</protein>
<dbReference type="InterPro" id="IPR043128">
    <property type="entry name" value="Rev_trsase/Diguanyl_cyclase"/>
</dbReference>
<proteinExistence type="predicted"/>
<dbReference type="PROSITE" id="PS50887">
    <property type="entry name" value="GGDEF"/>
    <property type="match status" value="1"/>
</dbReference>
<dbReference type="PANTHER" id="PTHR45138:SF9">
    <property type="entry name" value="DIGUANYLATE CYCLASE DGCM-RELATED"/>
    <property type="match status" value="1"/>
</dbReference>
<dbReference type="PANTHER" id="PTHR45138">
    <property type="entry name" value="REGULATORY COMPONENTS OF SENSORY TRANSDUCTION SYSTEM"/>
    <property type="match status" value="1"/>
</dbReference>
<dbReference type="InterPro" id="IPR000160">
    <property type="entry name" value="GGDEF_dom"/>
</dbReference>
<dbReference type="InterPro" id="IPR029787">
    <property type="entry name" value="Nucleotide_cyclase"/>
</dbReference>
<feature type="transmembrane region" description="Helical" evidence="3">
    <location>
        <begin position="118"/>
        <end position="141"/>
    </location>
</feature>
<dbReference type="Gene3D" id="3.30.70.270">
    <property type="match status" value="1"/>
</dbReference>
<dbReference type="SUPFAM" id="SSF55073">
    <property type="entry name" value="Nucleotide cyclase"/>
    <property type="match status" value="1"/>
</dbReference>
<organism evidence="5 6">
    <name type="scientific">Comamonas odontotermitis</name>
    <dbReference type="NCBI Taxonomy" id="379895"/>
    <lineage>
        <taxon>Bacteria</taxon>
        <taxon>Pseudomonadati</taxon>
        <taxon>Pseudomonadota</taxon>
        <taxon>Betaproteobacteria</taxon>
        <taxon>Burkholderiales</taxon>
        <taxon>Comamonadaceae</taxon>
        <taxon>Comamonas</taxon>
    </lineage>
</organism>
<keyword evidence="3" id="KW-0812">Transmembrane</keyword>